<protein>
    <recommendedName>
        <fullName evidence="5">Malectin domain-containing protein</fullName>
    </recommendedName>
</protein>
<feature type="chain" id="PRO_5036212243" description="Malectin domain-containing protein" evidence="1">
    <location>
        <begin position="20"/>
        <end position="862"/>
    </location>
</feature>
<feature type="signal peptide" evidence="1">
    <location>
        <begin position="1"/>
        <end position="19"/>
    </location>
</feature>
<gene>
    <name evidence="2" type="ORF">PCAL00307_LOCUS15804</name>
    <name evidence="3" type="ORF">PECAL_6P05290</name>
</gene>
<evidence type="ECO:0000313" key="4">
    <source>
        <dbReference type="Proteomes" id="UP000789595"/>
    </source>
</evidence>
<keyword evidence="1" id="KW-0732">Signal</keyword>
<accession>A0A7S4A0S4</accession>
<dbReference type="Pfam" id="PF13578">
    <property type="entry name" value="Methyltransf_24"/>
    <property type="match status" value="1"/>
</dbReference>
<evidence type="ECO:0000313" key="3">
    <source>
        <dbReference type="EMBL" id="CAH0378928.1"/>
    </source>
</evidence>
<reference evidence="2" key="1">
    <citation type="submission" date="2021-01" db="EMBL/GenBank/DDBJ databases">
        <authorList>
            <person name="Corre E."/>
            <person name="Pelletier E."/>
            <person name="Niang G."/>
            <person name="Scheremetjew M."/>
            <person name="Finn R."/>
            <person name="Kale V."/>
            <person name="Holt S."/>
            <person name="Cochrane G."/>
            <person name="Meng A."/>
            <person name="Brown T."/>
            <person name="Cohen L."/>
        </authorList>
    </citation>
    <scope>NUCLEOTIDE SEQUENCE</scope>
    <source>
        <strain evidence="2">CCMP1756</strain>
    </source>
</reference>
<dbReference type="Gene3D" id="2.60.120.260">
    <property type="entry name" value="Galactose-binding domain-like"/>
    <property type="match status" value="1"/>
</dbReference>
<dbReference type="AlphaFoldDB" id="A0A7S4A0S4"/>
<name>A0A7S4A0S4_9STRA</name>
<dbReference type="EMBL" id="CAKKNE010000006">
    <property type="protein sequence ID" value="CAH0378928.1"/>
    <property type="molecule type" value="Genomic_DNA"/>
</dbReference>
<keyword evidence="4" id="KW-1185">Reference proteome</keyword>
<dbReference type="InterPro" id="IPR029063">
    <property type="entry name" value="SAM-dependent_MTases_sf"/>
</dbReference>
<proteinExistence type="predicted"/>
<evidence type="ECO:0000313" key="2">
    <source>
        <dbReference type="EMBL" id="CAE0700368.1"/>
    </source>
</evidence>
<dbReference type="Proteomes" id="UP000789595">
    <property type="component" value="Unassembled WGS sequence"/>
</dbReference>
<evidence type="ECO:0000256" key="1">
    <source>
        <dbReference type="SAM" id="SignalP"/>
    </source>
</evidence>
<reference evidence="3" key="2">
    <citation type="submission" date="2021-11" db="EMBL/GenBank/DDBJ databases">
        <authorList>
            <consortium name="Genoscope - CEA"/>
            <person name="William W."/>
        </authorList>
    </citation>
    <scope>NUCLEOTIDE SEQUENCE</scope>
</reference>
<dbReference type="SUPFAM" id="SSF53335">
    <property type="entry name" value="S-adenosyl-L-methionine-dependent methyltransferases"/>
    <property type="match status" value="1"/>
</dbReference>
<dbReference type="OrthoDB" id="10683871at2759"/>
<dbReference type="Gene3D" id="3.40.50.150">
    <property type="entry name" value="Vaccinia Virus protein VP39"/>
    <property type="match status" value="1"/>
</dbReference>
<organism evidence="2">
    <name type="scientific">Pelagomonas calceolata</name>
    <dbReference type="NCBI Taxonomy" id="35677"/>
    <lineage>
        <taxon>Eukaryota</taxon>
        <taxon>Sar</taxon>
        <taxon>Stramenopiles</taxon>
        <taxon>Ochrophyta</taxon>
        <taxon>Pelagophyceae</taxon>
        <taxon>Pelagomonadales</taxon>
        <taxon>Pelagomonadaceae</taxon>
        <taxon>Pelagomonas</taxon>
    </lineage>
</organism>
<sequence>MRARRLLLAVWSAVPLGAADTAGVAFDAAAALAALAPPATGHDETTFLRALRERVDRRLAIIDTHGSAPQPAKPEAVPEDCRTLFDPETIAEARRASVGCSRLAYSSIDIVGEHPPLVGPRGDGSCVFVFVGAETLRQPTVDFVYLLHRRSVATQGFSRRLFSKLPKLLPHVLFPGKWTAFFDSKLHLYGTTLDELSKAYDMRVDDRALPFTAFPHPLKVRKNVSSAFEWMRFEIEVILEEFSDRVASVDALRNQLARYVARTRDSVPPRAYTAFIDGALLLQRDAHQLFGPWCAETIREDSSDRDQLSFAFTVARLRLEPRLLDKCVTIAANRTLCHWFDDDSLGALHRISYEASRNIVDNGDFAAIDDVAAKYLGSSTWAYGVAESWSRNGPSVVLIKRGDTDWAGTQPVLGSYLQGIQNRGNYIYQTVVFPADGFYSISFYACSRPGRYARTSLRATVTRAGHQEPAVVVEELLLGYSFTKYEATFYMEAGCATLVIMNDGPPGDRTLLVDAVRIERNVSRAVDSISEVPSVCRCRILLHLNGRELQMDVYGAVDAGLASRVLAPRAALDRPVHEFVAYARTVGCATVEVLDRSAAAEAAVALDAVRSLLRAPPSARLRDAAATEALVLACGVDDGTARAMPAEVLLHAAELRITQHPRNVAGEYAAYGLRISRYPRQFGAYVAFLAAGPLVTSYLEIGCRWGGAFVFTVEVLGRLGEASGIGADDFRALAIDKWQEPLLLQEYAKGAAARFLKLDPAGAPFAELLAKTPMWDLVLIDGDHSYDGVRRDFDLVRNRTTRYIVLHDIASDEPSCAGVRRFWREVRDQFETHEFVEQYDDVDGSYFGIGVIVVPRSNGIMY</sequence>
<evidence type="ECO:0008006" key="5">
    <source>
        <dbReference type="Google" id="ProtNLM"/>
    </source>
</evidence>
<dbReference type="EMBL" id="HBIW01018358">
    <property type="protein sequence ID" value="CAE0700368.1"/>
    <property type="molecule type" value="Transcribed_RNA"/>
</dbReference>